<dbReference type="Pfam" id="PF00903">
    <property type="entry name" value="Glyoxalase"/>
    <property type="match status" value="1"/>
</dbReference>
<dbReference type="Pfam" id="PF18029">
    <property type="entry name" value="Glyoxalase_6"/>
    <property type="match status" value="1"/>
</dbReference>
<feature type="domain" description="VOC" evidence="1">
    <location>
        <begin position="196"/>
        <end position="309"/>
    </location>
</feature>
<organism evidence="2 3">
    <name type="scientific">Saccharothrix carnea</name>
    <dbReference type="NCBI Taxonomy" id="1280637"/>
    <lineage>
        <taxon>Bacteria</taxon>
        <taxon>Bacillati</taxon>
        <taxon>Actinomycetota</taxon>
        <taxon>Actinomycetes</taxon>
        <taxon>Pseudonocardiales</taxon>
        <taxon>Pseudonocardiaceae</taxon>
        <taxon>Saccharothrix</taxon>
    </lineage>
</organism>
<evidence type="ECO:0000259" key="1">
    <source>
        <dbReference type="PROSITE" id="PS51819"/>
    </source>
</evidence>
<dbReference type="InterPro" id="IPR052164">
    <property type="entry name" value="Anthracycline_SecMetBiosynth"/>
</dbReference>
<dbReference type="PANTHER" id="PTHR33993">
    <property type="entry name" value="GLYOXALASE-RELATED"/>
    <property type="match status" value="1"/>
</dbReference>
<sequence>MKPSASSNMLPPKAKPLNSSHSFFTLGRSVVGTTCLEPHLRVIDSRSDVTGATVGEVSELNSPYPPGTPAWVDMMTTDRRATMDFYGGLFGWDFEIGGPETGHYTMALVRGLPVAGFGEMPSDVMFPVVWTTYLATDDLDESVEKLNANGGKVLVPEFDTGGPGRGAIAVDPYGAAFGLWEAGTHIGAYVVNEPGSVVWNELATRDAFGAAEFYQQVFGVGLDPLPDFPYTQLRVEGRAVAGVFGMANEIPAEIPPHWMTYFAVTDADAAARRVAELGGVTVGDVVESRFGRFTTAGDPMGATFRVIQSPPSTPD</sequence>
<dbReference type="InterPro" id="IPR004360">
    <property type="entry name" value="Glyas_Fos-R_dOase_dom"/>
</dbReference>
<dbReference type="EMBL" id="PYAX01000003">
    <property type="protein sequence ID" value="PSL56651.1"/>
    <property type="molecule type" value="Genomic_DNA"/>
</dbReference>
<dbReference type="InterPro" id="IPR029068">
    <property type="entry name" value="Glyas_Bleomycin-R_OHBP_Dase"/>
</dbReference>
<keyword evidence="3" id="KW-1185">Reference proteome</keyword>
<dbReference type="Proteomes" id="UP000241118">
    <property type="component" value="Unassembled WGS sequence"/>
</dbReference>
<evidence type="ECO:0000313" key="3">
    <source>
        <dbReference type="Proteomes" id="UP000241118"/>
    </source>
</evidence>
<dbReference type="InterPro" id="IPR037523">
    <property type="entry name" value="VOC_core"/>
</dbReference>
<dbReference type="CDD" id="cd07247">
    <property type="entry name" value="SgaA_N_like"/>
    <property type="match status" value="1"/>
</dbReference>
<feature type="domain" description="VOC" evidence="1">
    <location>
        <begin position="68"/>
        <end position="182"/>
    </location>
</feature>
<evidence type="ECO:0000313" key="2">
    <source>
        <dbReference type="EMBL" id="PSL56651.1"/>
    </source>
</evidence>
<comment type="caution">
    <text evidence="2">The sequence shown here is derived from an EMBL/GenBank/DDBJ whole genome shotgun (WGS) entry which is preliminary data.</text>
</comment>
<proteinExistence type="predicted"/>
<protein>
    <recommendedName>
        <fullName evidence="1">VOC domain-containing protein</fullName>
    </recommendedName>
</protein>
<dbReference type="SUPFAM" id="SSF54593">
    <property type="entry name" value="Glyoxalase/Bleomycin resistance protein/Dihydroxybiphenyl dioxygenase"/>
    <property type="match status" value="2"/>
</dbReference>
<reference evidence="2 3" key="1">
    <citation type="submission" date="2018-03" db="EMBL/GenBank/DDBJ databases">
        <title>Genomic Encyclopedia of Type Strains, Phase III (KMG-III): the genomes of soil and plant-associated and newly described type strains.</title>
        <authorList>
            <person name="Whitman W."/>
        </authorList>
    </citation>
    <scope>NUCLEOTIDE SEQUENCE [LARGE SCALE GENOMIC DNA]</scope>
    <source>
        <strain evidence="2 3">CGMCC 4.7097</strain>
    </source>
</reference>
<dbReference type="AlphaFoldDB" id="A0A2P8IDV1"/>
<gene>
    <name evidence="2" type="ORF">B0I31_103404</name>
</gene>
<dbReference type="InterPro" id="IPR041581">
    <property type="entry name" value="Glyoxalase_6"/>
</dbReference>
<dbReference type="Gene3D" id="3.10.180.10">
    <property type="entry name" value="2,3-Dihydroxybiphenyl 1,2-Dioxygenase, domain 1"/>
    <property type="match status" value="2"/>
</dbReference>
<dbReference type="PROSITE" id="PS51819">
    <property type="entry name" value="VOC"/>
    <property type="match status" value="2"/>
</dbReference>
<dbReference type="PANTHER" id="PTHR33993:SF10">
    <property type="entry name" value="CONSERVED PROTEIN"/>
    <property type="match status" value="1"/>
</dbReference>
<accession>A0A2P8IDV1</accession>
<name>A0A2P8IDV1_SACCR</name>